<keyword evidence="2" id="KW-0413">Isomerase</keyword>
<gene>
    <name evidence="3" type="ORF">SAMN05216233_112117</name>
</gene>
<dbReference type="SUPFAM" id="SSF53681">
    <property type="entry name" value="Aspartate/glutamate racemase"/>
    <property type="match status" value="2"/>
</dbReference>
<dbReference type="InterPro" id="IPR001920">
    <property type="entry name" value="Asp/Glu_race"/>
</dbReference>
<protein>
    <submittedName>
        <fullName evidence="3">Aspartate racemase</fullName>
    </submittedName>
</protein>
<dbReference type="InterPro" id="IPR004380">
    <property type="entry name" value="Asp_race"/>
</dbReference>
<dbReference type="Proteomes" id="UP000198870">
    <property type="component" value="Unassembled WGS sequence"/>
</dbReference>
<dbReference type="GO" id="GO:0047661">
    <property type="term" value="F:amino-acid racemase activity"/>
    <property type="evidence" value="ECO:0007669"/>
    <property type="project" value="InterPro"/>
</dbReference>
<accession>A0A1G5H4V2</accession>
<evidence type="ECO:0000313" key="3">
    <source>
        <dbReference type="EMBL" id="SCY58549.1"/>
    </source>
</evidence>
<keyword evidence="4" id="KW-1185">Reference proteome</keyword>
<evidence type="ECO:0000313" key="4">
    <source>
        <dbReference type="Proteomes" id="UP000198870"/>
    </source>
</evidence>
<dbReference type="InterPro" id="IPR015942">
    <property type="entry name" value="Asp/Glu/hydantoin_racemase"/>
</dbReference>
<organism evidence="3 4">
    <name type="scientific">Desulfoluna spongiiphila</name>
    <dbReference type="NCBI Taxonomy" id="419481"/>
    <lineage>
        <taxon>Bacteria</taxon>
        <taxon>Pseudomonadati</taxon>
        <taxon>Thermodesulfobacteriota</taxon>
        <taxon>Desulfobacteria</taxon>
        <taxon>Desulfobacterales</taxon>
        <taxon>Desulfolunaceae</taxon>
        <taxon>Desulfoluna</taxon>
    </lineage>
</organism>
<sequence length="250" mass="26482">MENTCQHSGAEKIPGILGGMGPEATVDLMKRIIALTPAADDIDHLRCIVDNNPKVPSRMKAIIDGDGEDPGPCMADMGKRLEAWGADFLVIPCNTAHHYYYNVADAVSIPVVHLVDLVVETVVSANPGIRKAGVLASTAVLMTKLYETRFAARGVDVVYPDAPVQDQLLGVIRRVKAGETGEKVRQDFSDICAHLAAKGAEVGILGCTELGIIGGGELPIRSVDAADVLAREIVAVAREGKMPHTELSAP</sequence>
<proteinExistence type="inferred from homology"/>
<dbReference type="PANTHER" id="PTHR21198:SF7">
    <property type="entry name" value="ASPARTATE-GLUTAMATE RACEMASE FAMILY"/>
    <property type="match status" value="1"/>
</dbReference>
<name>A0A1G5H4V2_9BACT</name>
<evidence type="ECO:0000256" key="2">
    <source>
        <dbReference type="ARBA" id="ARBA00023235"/>
    </source>
</evidence>
<dbReference type="EMBL" id="FMUX01000012">
    <property type="protein sequence ID" value="SCY58549.1"/>
    <property type="molecule type" value="Genomic_DNA"/>
</dbReference>
<dbReference type="STRING" id="419481.SAMN05216233_112117"/>
<dbReference type="AlphaFoldDB" id="A0A1G5H4V2"/>
<dbReference type="NCBIfam" id="TIGR00035">
    <property type="entry name" value="asp_race"/>
    <property type="match status" value="1"/>
</dbReference>
<dbReference type="OrthoDB" id="9803739at2"/>
<dbReference type="Pfam" id="PF01177">
    <property type="entry name" value="Asp_Glu_race"/>
    <property type="match status" value="1"/>
</dbReference>
<evidence type="ECO:0000256" key="1">
    <source>
        <dbReference type="ARBA" id="ARBA00007847"/>
    </source>
</evidence>
<reference evidence="3 4" key="1">
    <citation type="submission" date="2016-10" db="EMBL/GenBank/DDBJ databases">
        <authorList>
            <person name="de Groot N.N."/>
        </authorList>
    </citation>
    <scope>NUCLEOTIDE SEQUENCE [LARGE SCALE GENOMIC DNA]</scope>
    <source>
        <strain evidence="3 4">AA1</strain>
    </source>
</reference>
<comment type="similarity">
    <text evidence="1">Belongs to the aspartate/glutamate racemases family.</text>
</comment>
<dbReference type="RefSeq" id="WP_092212023.1">
    <property type="nucleotide sequence ID" value="NZ_FMUX01000012.1"/>
</dbReference>
<dbReference type="PANTHER" id="PTHR21198">
    <property type="entry name" value="GLUTAMATE RACEMASE"/>
    <property type="match status" value="1"/>
</dbReference>
<dbReference type="Gene3D" id="3.40.50.1860">
    <property type="match status" value="2"/>
</dbReference>